<keyword evidence="2" id="KW-1185">Reference proteome</keyword>
<dbReference type="EMBL" id="MU268462">
    <property type="protein sequence ID" value="KAH7904476.1"/>
    <property type="molecule type" value="Genomic_DNA"/>
</dbReference>
<gene>
    <name evidence="1" type="ORF">BJ138DRAFT_1106794</name>
</gene>
<evidence type="ECO:0000313" key="2">
    <source>
        <dbReference type="Proteomes" id="UP000790377"/>
    </source>
</evidence>
<accession>A0ACB7ZTI9</accession>
<organism evidence="1 2">
    <name type="scientific">Hygrophoropsis aurantiaca</name>
    <dbReference type="NCBI Taxonomy" id="72124"/>
    <lineage>
        <taxon>Eukaryota</taxon>
        <taxon>Fungi</taxon>
        <taxon>Dikarya</taxon>
        <taxon>Basidiomycota</taxon>
        <taxon>Agaricomycotina</taxon>
        <taxon>Agaricomycetes</taxon>
        <taxon>Agaricomycetidae</taxon>
        <taxon>Boletales</taxon>
        <taxon>Coniophorineae</taxon>
        <taxon>Hygrophoropsidaceae</taxon>
        <taxon>Hygrophoropsis</taxon>
    </lineage>
</organism>
<sequence length="730" mass="79584">MAPKIPPPSDRRTRSKNADAHPGKIQLDADKDALHELGRGKRRTTTKPKSSDGVENPKLSAAEKTAQVQENAKRVAAFEAQMEHQQAQVLSTKPKVVRPRPRAKSTRQVAGAEEESNALVNGEDHLEHTGGASSMTDKREAAIMDAESEELITRKKKVEKMSFRAAVKGARADMTVASAGPQATDFDLNSRASDKKGNNTMLSTSNKLSMGTKVKNWANHINEVKRGTSCTSKATTLSTSSQRKAPAKIPDVPSDVLVGGFTDDDLDDSAEREAAMAATAKGKKPMKAVVDIVMPSDSDEESDEFEIDAPISQSVQRTARAVSTSSKQKIEELVIPETESDEPSNSEIDSADEDNETMEMDMPEVQVKVERPVRTTSSVIESTLQPPSKKVKIEQNEASSRASSQALTSSTSGSETIETARKTRKKYGNNDLPVSNTDPRWLRDYLNTVILWAGSQRGWDIPRPAMIKALQSIFDTVFPEISYDITANSAVFAVTSQRLSEWRSNIGSTALALVIDFCSRAIDFESNEPGTEPLKPKDIADQLLTDLAFVYEDSDNPSKETVYHSSFILQMIASTHLNAISAYVDVPALRTKELAAGKGMEGVILLCVIALERGLTFVRDETIDVNEVIAQIAAGGKYEIKLPKVLNPGTGKSSNRPYQFNEANWKDQTRSYQTSLYGKGDDTIRKIIAAAAELVDKTRASSGTSCGDTEPHLQVDKRTDISSVVTQNFA</sequence>
<reference evidence="1" key="1">
    <citation type="journal article" date="2021" name="New Phytol.">
        <title>Evolutionary innovations through gain and loss of genes in the ectomycorrhizal Boletales.</title>
        <authorList>
            <person name="Wu G."/>
            <person name="Miyauchi S."/>
            <person name="Morin E."/>
            <person name="Kuo A."/>
            <person name="Drula E."/>
            <person name="Varga T."/>
            <person name="Kohler A."/>
            <person name="Feng B."/>
            <person name="Cao Y."/>
            <person name="Lipzen A."/>
            <person name="Daum C."/>
            <person name="Hundley H."/>
            <person name="Pangilinan J."/>
            <person name="Johnson J."/>
            <person name="Barry K."/>
            <person name="LaButti K."/>
            <person name="Ng V."/>
            <person name="Ahrendt S."/>
            <person name="Min B."/>
            <person name="Choi I.G."/>
            <person name="Park H."/>
            <person name="Plett J.M."/>
            <person name="Magnuson J."/>
            <person name="Spatafora J.W."/>
            <person name="Nagy L.G."/>
            <person name="Henrissat B."/>
            <person name="Grigoriev I.V."/>
            <person name="Yang Z.L."/>
            <person name="Xu J."/>
            <person name="Martin F.M."/>
        </authorList>
    </citation>
    <scope>NUCLEOTIDE SEQUENCE</scope>
    <source>
        <strain evidence="1">ATCC 28755</strain>
    </source>
</reference>
<comment type="caution">
    <text evidence="1">The sequence shown here is derived from an EMBL/GenBank/DDBJ whole genome shotgun (WGS) entry which is preliminary data.</text>
</comment>
<dbReference type="Proteomes" id="UP000790377">
    <property type="component" value="Unassembled WGS sequence"/>
</dbReference>
<evidence type="ECO:0000313" key="1">
    <source>
        <dbReference type="EMBL" id="KAH7904476.1"/>
    </source>
</evidence>
<protein>
    <submittedName>
        <fullName evidence="1">Uncharacterized protein</fullName>
    </submittedName>
</protein>
<proteinExistence type="predicted"/>
<name>A0ACB7ZTI9_9AGAM</name>